<evidence type="ECO:0000256" key="3">
    <source>
        <dbReference type="ARBA" id="ARBA00022692"/>
    </source>
</evidence>
<feature type="transmembrane region" description="Helical" evidence="7">
    <location>
        <begin position="358"/>
        <end position="375"/>
    </location>
</feature>
<evidence type="ECO:0000256" key="5">
    <source>
        <dbReference type="ARBA" id="ARBA00023136"/>
    </source>
</evidence>
<evidence type="ECO:0000313" key="9">
    <source>
        <dbReference type="EMBL" id="MBY0757008.1"/>
    </source>
</evidence>
<reference evidence="9 10" key="1">
    <citation type="journal article" date="2021" name="Cell Host Microbe">
        <title>in vivo commensal control of Clostridioides difficile virulence.</title>
        <authorList>
            <person name="Girinathan B.P."/>
            <person name="Dibenedetto N."/>
            <person name="Worley J.N."/>
            <person name="Peltier J."/>
            <person name="Arrieta-Ortiz M.L."/>
            <person name="Rupa Christinal Immanuel S."/>
            <person name="Lavin R."/>
            <person name="Delaney M.L."/>
            <person name="Cummins C."/>
            <person name="Hoffmann M."/>
            <person name="Luo Y."/>
            <person name="Gonzalez-Escalona N."/>
            <person name="Allard M."/>
            <person name="Onderdonk A.B."/>
            <person name="Gerber G.K."/>
            <person name="Sonenshein A.L."/>
            <person name="Baliga N."/>
            <person name="Dupuy B."/>
            <person name="Bry L."/>
        </authorList>
    </citation>
    <scope>NUCLEOTIDE SEQUENCE [LARGE SCALE GENOMIC DNA]</scope>
    <source>
        <strain evidence="9 10">DSM 599</strain>
    </source>
</reference>
<dbReference type="Proteomes" id="UP001299068">
    <property type="component" value="Unassembled WGS sequence"/>
</dbReference>
<feature type="transmembrane region" description="Helical" evidence="7">
    <location>
        <begin position="476"/>
        <end position="494"/>
    </location>
</feature>
<evidence type="ECO:0000256" key="4">
    <source>
        <dbReference type="ARBA" id="ARBA00022989"/>
    </source>
</evidence>
<comment type="caution">
    <text evidence="9">The sequence shown here is derived from an EMBL/GenBank/DDBJ whole genome shotgun (WGS) entry which is preliminary data.</text>
</comment>
<feature type="transmembrane region" description="Helical" evidence="7">
    <location>
        <begin position="66"/>
        <end position="85"/>
    </location>
</feature>
<evidence type="ECO:0000256" key="7">
    <source>
        <dbReference type="SAM" id="Phobius"/>
    </source>
</evidence>
<evidence type="ECO:0000256" key="2">
    <source>
        <dbReference type="ARBA" id="ARBA00022475"/>
    </source>
</evidence>
<feature type="transmembrane region" description="Helical" evidence="7">
    <location>
        <begin position="451"/>
        <end position="470"/>
    </location>
</feature>
<dbReference type="Pfam" id="PF13515">
    <property type="entry name" value="FUSC_2"/>
    <property type="match status" value="1"/>
</dbReference>
<evidence type="ECO:0000256" key="6">
    <source>
        <dbReference type="ARBA" id="ARBA00043993"/>
    </source>
</evidence>
<evidence type="ECO:0000256" key="1">
    <source>
        <dbReference type="ARBA" id="ARBA00004651"/>
    </source>
</evidence>
<comment type="similarity">
    <text evidence="6">Belongs to the YccS/YhfK family.</text>
</comment>
<dbReference type="PANTHER" id="PTHR30509:SF9">
    <property type="entry name" value="MULTIDRUG RESISTANCE PROTEIN MDTO"/>
    <property type="match status" value="1"/>
</dbReference>
<dbReference type="EMBL" id="JAIKTU010000015">
    <property type="protein sequence ID" value="MBY0757008.1"/>
    <property type="molecule type" value="Genomic_DNA"/>
</dbReference>
<dbReference type="InterPro" id="IPR049453">
    <property type="entry name" value="Memb_transporter_dom"/>
</dbReference>
<evidence type="ECO:0000259" key="8">
    <source>
        <dbReference type="Pfam" id="PF13515"/>
    </source>
</evidence>
<protein>
    <submittedName>
        <fullName evidence="9">FUSC family protein</fullName>
    </submittedName>
</protein>
<dbReference type="PANTHER" id="PTHR30509">
    <property type="entry name" value="P-HYDROXYBENZOIC ACID EFFLUX PUMP SUBUNIT-RELATED"/>
    <property type="match status" value="1"/>
</dbReference>
<keyword evidence="10" id="KW-1185">Reference proteome</keyword>
<feature type="domain" description="Integral membrane bound transporter" evidence="8">
    <location>
        <begin position="368"/>
        <end position="488"/>
    </location>
</feature>
<evidence type="ECO:0000313" key="10">
    <source>
        <dbReference type="Proteomes" id="UP001299068"/>
    </source>
</evidence>
<feature type="transmembrane region" description="Helical" evidence="7">
    <location>
        <begin position="43"/>
        <end position="59"/>
    </location>
</feature>
<organism evidence="9 10">
    <name type="scientific">Clostridium sardiniense</name>
    <name type="common">Clostridium absonum</name>
    <dbReference type="NCBI Taxonomy" id="29369"/>
    <lineage>
        <taxon>Bacteria</taxon>
        <taxon>Bacillati</taxon>
        <taxon>Bacillota</taxon>
        <taxon>Clostridia</taxon>
        <taxon>Eubacteriales</taxon>
        <taxon>Clostridiaceae</taxon>
        <taxon>Clostridium</taxon>
    </lineage>
</organism>
<keyword evidence="2" id="KW-1003">Cell membrane</keyword>
<dbReference type="RefSeq" id="WP_221862183.1">
    <property type="nucleotide sequence ID" value="NZ_JAIKTU010000015.1"/>
</dbReference>
<feature type="transmembrane region" description="Helical" evidence="7">
    <location>
        <begin position="91"/>
        <end position="109"/>
    </location>
</feature>
<comment type="subcellular location">
    <subcellularLocation>
        <location evidence="1">Cell membrane</location>
        <topology evidence="1">Multi-pass membrane protein</topology>
    </subcellularLocation>
</comment>
<keyword evidence="3 7" id="KW-0812">Transmembrane</keyword>
<accession>A0ABS7L2B5</accession>
<proteinExistence type="inferred from homology"/>
<feature type="transmembrane region" description="Helical" evidence="7">
    <location>
        <begin position="403"/>
        <end position="423"/>
    </location>
</feature>
<name>A0ABS7L2B5_CLOSR</name>
<sequence length="662" mass="76962">MKDSKINEFFMKIGFTPKKIIQLIIIGFGLMIIFGKFFGIKSVIFSIPFILSIVYLKSTDFTKQPFKRLIIISILFILITIIPYIAFKYTYYGIVINFISIFCIAYTLTSKYKASLYFPVVYYFVYAETFKVTFSELKLRIVASIVGSVYIVFVLYMLSKRNISNDILNDSIENSIKLNISEIQHILNGNYDEEIYKSNKKLLKKISKEIYLGKVKGNIDFNGENISLNLLAINNGINITLKEVYSARCDYDDNVKEFLEDLIVILDNIIKFSNNEIDKNKYNLIIEHFILKYDEKSNEYYIIFQILQLIKIKDIEIMNEFKISRGKSNNKIKGISKFKEFIKTWISGLNLNSINFRFAIRLSTILTIALFINNYFNSSKLYWIPISVMTVTQPFFEDTFSKALLRFKGTIIGSGIVLIIFAFPLDNKIKIIIFIVSIIISVGFTKYDKSVAFNTVASIVLASITMGEYSTLLERILYVSIGVAMAIFANRFILPYKINDAVYDYINNIIEEEIKIIEDVKENMSGVDNWNKIKISLDKYYNIANKISLYNTKLQIEAIDKFILYSNIYIKSIAYNLLYYNNYNIVKNNSEVYHSIYNYFIDFLNNLRDENNIELPSSKTIGKIRSIFDNTNLKDDKMVLQNIINAIAVTNYIKENYKIIER</sequence>
<keyword evidence="4 7" id="KW-1133">Transmembrane helix</keyword>
<keyword evidence="5 7" id="KW-0472">Membrane</keyword>
<gene>
    <name evidence="9" type="ORF">K5V21_16305</name>
</gene>
<feature type="transmembrane region" description="Helical" evidence="7">
    <location>
        <begin position="140"/>
        <end position="158"/>
    </location>
</feature>